<organism evidence="3 4">
    <name type="scientific">Cognatishimia activa</name>
    <dbReference type="NCBI Taxonomy" id="1715691"/>
    <lineage>
        <taxon>Bacteria</taxon>
        <taxon>Pseudomonadati</taxon>
        <taxon>Pseudomonadota</taxon>
        <taxon>Alphaproteobacteria</taxon>
        <taxon>Rhodobacterales</taxon>
        <taxon>Paracoccaceae</taxon>
        <taxon>Cognatishimia</taxon>
    </lineage>
</organism>
<gene>
    <name evidence="3" type="ORF">HZ995_02965</name>
</gene>
<name>A0A975EQK5_9RHOB</name>
<dbReference type="InterPro" id="IPR028939">
    <property type="entry name" value="P5C_Rdtase_cat_N"/>
</dbReference>
<dbReference type="AlphaFoldDB" id="A0A975EQK5"/>
<dbReference type="PANTHER" id="PTHR11645">
    <property type="entry name" value="PYRROLINE-5-CARBOXYLATE REDUCTASE"/>
    <property type="match status" value="1"/>
</dbReference>
<evidence type="ECO:0000259" key="2">
    <source>
        <dbReference type="Pfam" id="PF03807"/>
    </source>
</evidence>
<dbReference type="SUPFAM" id="SSF51735">
    <property type="entry name" value="NAD(P)-binding Rossmann-fold domains"/>
    <property type="match status" value="1"/>
</dbReference>
<dbReference type="PANTHER" id="PTHR11645:SF13">
    <property type="entry name" value="PYRROLINE-5-CARBOXYLATE REDUCTASE CATALYTIC N-TERMINAL DOMAIN-CONTAINING PROTEIN"/>
    <property type="match status" value="1"/>
</dbReference>
<dbReference type="GO" id="GO:0055129">
    <property type="term" value="P:L-proline biosynthetic process"/>
    <property type="evidence" value="ECO:0007669"/>
    <property type="project" value="TreeGrafter"/>
</dbReference>
<dbReference type="KEGG" id="cact:HZ995_02965"/>
<dbReference type="RefSeq" id="WP_209357195.1">
    <property type="nucleotide sequence ID" value="NZ_CP060010.1"/>
</dbReference>
<evidence type="ECO:0000313" key="4">
    <source>
        <dbReference type="Proteomes" id="UP000665026"/>
    </source>
</evidence>
<evidence type="ECO:0000256" key="1">
    <source>
        <dbReference type="ARBA" id="ARBA00005525"/>
    </source>
</evidence>
<dbReference type="EMBL" id="CP060010">
    <property type="protein sequence ID" value="QTN36496.1"/>
    <property type="molecule type" value="Genomic_DNA"/>
</dbReference>
<dbReference type="InterPro" id="IPR036291">
    <property type="entry name" value="NAD(P)-bd_dom_sf"/>
</dbReference>
<protein>
    <submittedName>
        <fullName evidence="3">NAD(P)-binding domain-containing protein</fullName>
    </submittedName>
</protein>
<proteinExistence type="inferred from homology"/>
<dbReference type="Pfam" id="PF03807">
    <property type="entry name" value="F420_oxidored"/>
    <property type="match status" value="1"/>
</dbReference>
<feature type="domain" description="Pyrroline-5-carboxylate reductase catalytic N-terminal" evidence="2">
    <location>
        <begin position="3"/>
        <end position="90"/>
    </location>
</feature>
<reference evidence="3" key="1">
    <citation type="submission" date="2020-07" db="EMBL/GenBank/DDBJ databases">
        <title>Genome sequences of bacteria associated with the marine, planktonic diatom Thalassiosira profunda strain ECT2AJA-044.</title>
        <authorList>
            <person name="Gargas C.B."/>
            <person name="Roberts W.R."/>
            <person name="Alverson A.J."/>
        </authorList>
    </citation>
    <scope>NUCLEOTIDE SEQUENCE</scope>
    <source>
        <strain evidence="3">ECT2AJA-044</strain>
    </source>
</reference>
<sequence>MSRIGFIGTGHIAAPMVRRMVALGHEVIVTTRNTEVSSRLVASHGVKALEPQEVLDASEIVFICLRPAVAPDILSHLTFRAEHQIISVMAEHSEATLQNLCSPATSITRTIPLGFVEKGDCPLPVWGDAGLVTALFGSDNTILPMPQEDGLNAILTASAFMASQLDLLNTVANWTKSQIGDADVSEAYIRTLVSGFLMAMPRDTGSLEAERDGLTLPGSLNRQVMEALQEAGTHATLTRALDDVYERLTSK</sequence>
<dbReference type="GO" id="GO:0004735">
    <property type="term" value="F:pyrroline-5-carboxylate reductase activity"/>
    <property type="evidence" value="ECO:0007669"/>
    <property type="project" value="TreeGrafter"/>
</dbReference>
<comment type="similarity">
    <text evidence="1">Belongs to the pyrroline-5-carboxylate reductase family.</text>
</comment>
<evidence type="ECO:0000313" key="3">
    <source>
        <dbReference type="EMBL" id="QTN36496.1"/>
    </source>
</evidence>
<dbReference type="Gene3D" id="3.40.50.720">
    <property type="entry name" value="NAD(P)-binding Rossmann-like Domain"/>
    <property type="match status" value="1"/>
</dbReference>
<accession>A0A975EQK5</accession>
<dbReference type="Proteomes" id="UP000665026">
    <property type="component" value="Chromosome"/>
</dbReference>